<organism evidence="3 4">
    <name type="scientific">Clostridium porci</name>
    <dbReference type="NCBI Taxonomy" id="2605778"/>
    <lineage>
        <taxon>Bacteria</taxon>
        <taxon>Bacillati</taxon>
        <taxon>Bacillota</taxon>
        <taxon>Clostridia</taxon>
        <taxon>Eubacteriales</taxon>
        <taxon>Clostridiaceae</taxon>
        <taxon>Clostridium</taxon>
    </lineage>
</organism>
<dbReference type="RefSeq" id="WP_154471632.1">
    <property type="nucleotide sequence ID" value="NZ_DBEWUL010000031.1"/>
</dbReference>
<dbReference type="InterPro" id="IPR016047">
    <property type="entry name" value="M23ase_b-sheet_dom"/>
</dbReference>
<evidence type="ECO:0000259" key="2">
    <source>
        <dbReference type="Pfam" id="PF01551"/>
    </source>
</evidence>
<evidence type="ECO:0000313" key="4">
    <source>
        <dbReference type="Proteomes" id="UP000429958"/>
    </source>
</evidence>
<protein>
    <submittedName>
        <fullName evidence="3">M23 family metallopeptidase</fullName>
    </submittedName>
</protein>
<dbReference type="Gene3D" id="2.70.70.10">
    <property type="entry name" value="Glucose Permease (Domain IIA)"/>
    <property type="match status" value="1"/>
</dbReference>
<dbReference type="Proteomes" id="UP000429958">
    <property type="component" value="Unassembled WGS sequence"/>
</dbReference>
<dbReference type="Pfam" id="PF01551">
    <property type="entry name" value="Peptidase_M23"/>
    <property type="match status" value="1"/>
</dbReference>
<name>A0A7X2TC45_9CLOT</name>
<gene>
    <name evidence="3" type="ORF">FYJ39_06050</name>
</gene>
<evidence type="ECO:0000313" key="3">
    <source>
        <dbReference type="EMBL" id="MSS36145.1"/>
    </source>
</evidence>
<keyword evidence="4" id="KW-1185">Reference proteome</keyword>
<sequence length="408" mass="45868">MKRFKLLQQNLQIRSKALIFVEMLVLSILCLSLFLLRTNSGQAVMSRASQIAEGINPLKGEHEKNGETKNDYIKWVDFGVTSEAMNQAFRFDVDTCRENVHLNWVDLLAYLGTKYGGDFSKYKPEHMDALARQLKDGATVEDLTKDMKHYSYYRDAYGAVLDGMVGEFQAEIPASEAPASYLPSGITGSAQGGPATVWVTKYGLKAFSPIAKGFPYSDFDDFGVARSYGFKRQHLGHDLMGQVGTPVIAVESGFVEAIGWNQYGGWRLGIRSFDRKRYYYYAHLRKNYPYQSNLKEGSIVQAGDVIGYLGRTGYSSKENTNNIDEPHLHFGLELIFDESQKDSNNEIWVSCYELVKFLSLNRCETYKVEGTKEWTRRYQTKDPVVPATPSEAEAQSGQASLSQYGSSG</sequence>
<accession>A0A7X2TC45</accession>
<reference evidence="3 4" key="1">
    <citation type="submission" date="2019-08" db="EMBL/GenBank/DDBJ databases">
        <title>In-depth cultivation of the pig gut microbiome towards novel bacterial diversity and tailored functional studies.</title>
        <authorList>
            <person name="Wylensek D."/>
            <person name="Hitch T.C.A."/>
            <person name="Clavel T."/>
        </authorList>
    </citation>
    <scope>NUCLEOTIDE SEQUENCE [LARGE SCALE GENOMIC DNA]</scope>
    <source>
        <strain evidence="3 4">WCA-389-WT-23D1</strain>
    </source>
</reference>
<proteinExistence type="predicted"/>
<dbReference type="GO" id="GO:0004222">
    <property type="term" value="F:metalloendopeptidase activity"/>
    <property type="evidence" value="ECO:0007669"/>
    <property type="project" value="TreeGrafter"/>
</dbReference>
<comment type="caution">
    <text evidence="3">The sequence shown here is derived from an EMBL/GenBank/DDBJ whole genome shotgun (WGS) entry which is preliminary data.</text>
</comment>
<dbReference type="CDD" id="cd12797">
    <property type="entry name" value="M23_peptidase"/>
    <property type="match status" value="1"/>
</dbReference>
<evidence type="ECO:0000256" key="1">
    <source>
        <dbReference type="SAM" id="MobiDB-lite"/>
    </source>
</evidence>
<dbReference type="InterPro" id="IPR050570">
    <property type="entry name" value="Cell_wall_metabolism_enzyme"/>
</dbReference>
<dbReference type="SUPFAM" id="SSF51261">
    <property type="entry name" value="Duplicated hybrid motif"/>
    <property type="match status" value="1"/>
</dbReference>
<feature type="domain" description="M23ase beta-sheet core" evidence="2">
    <location>
        <begin position="233"/>
        <end position="333"/>
    </location>
</feature>
<dbReference type="AlphaFoldDB" id="A0A7X2TC45"/>
<feature type="region of interest" description="Disordered" evidence="1">
    <location>
        <begin position="377"/>
        <end position="408"/>
    </location>
</feature>
<dbReference type="InterPro" id="IPR011055">
    <property type="entry name" value="Dup_hybrid_motif"/>
</dbReference>
<feature type="compositionally biased region" description="Polar residues" evidence="1">
    <location>
        <begin position="393"/>
        <end position="408"/>
    </location>
</feature>
<dbReference type="PANTHER" id="PTHR21666">
    <property type="entry name" value="PEPTIDASE-RELATED"/>
    <property type="match status" value="1"/>
</dbReference>
<dbReference type="PANTHER" id="PTHR21666:SF270">
    <property type="entry name" value="MUREIN HYDROLASE ACTIVATOR ENVC"/>
    <property type="match status" value="1"/>
</dbReference>
<dbReference type="EMBL" id="VUMD01000004">
    <property type="protein sequence ID" value="MSS36145.1"/>
    <property type="molecule type" value="Genomic_DNA"/>
</dbReference>